<feature type="region of interest" description="Disordered" evidence="1">
    <location>
        <begin position="1"/>
        <end position="31"/>
    </location>
</feature>
<evidence type="ECO:0000256" key="1">
    <source>
        <dbReference type="SAM" id="MobiDB-lite"/>
    </source>
</evidence>
<dbReference type="Proteomes" id="UP000735302">
    <property type="component" value="Unassembled WGS sequence"/>
</dbReference>
<name>A0AAV4BS83_9GAST</name>
<gene>
    <name evidence="2" type="ORF">PoB_004854300</name>
</gene>
<protein>
    <submittedName>
        <fullName evidence="2">Uncharacterized protein</fullName>
    </submittedName>
</protein>
<dbReference type="EMBL" id="BLXT01005315">
    <property type="protein sequence ID" value="GFO22038.1"/>
    <property type="molecule type" value="Genomic_DNA"/>
</dbReference>
<accession>A0AAV4BS83</accession>
<sequence length="87" mass="10547">MRRKERQVNKRKKWIDTRSQRNETQGETENHPFLFFTEANHYTGDLTLLGPHQARCRARTRNKRFLQISGQVNLPLRYHSRRQELQA</sequence>
<feature type="compositionally biased region" description="Basic residues" evidence="1">
    <location>
        <begin position="1"/>
        <end position="13"/>
    </location>
</feature>
<keyword evidence="3" id="KW-1185">Reference proteome</keyword>
<evidence type="ECO:0000313" key="3">
    <source>
        <dbReference type="Proteomes" id="UP000735302"/>
    </source>
</evidence>
<organism evidence="2 3">
    <name type="scientific">Plakobranchus ocellatus</name>
    <dbReference type="NCBI Taxonomy" id="259542"/>
    <lineage>
        <taxon>Eukaryota</taxon>
        <taxon>Metazoa</taxon>
        <taxon>Spiralia</taxon>
        <taxon>Lophotrochozoa</taxon>
        <taxon>Mollusca</taxon>
        <taxon>Gastropoda</taxon>
        <taxon>Heterobranchia</taxon>
        <taxon>Euthyneura</taxon>
        <taxon>Panpulmonata</taxon>
        <taxon>Sacoglossa</taxon>
        <taxon>Placobranchoidea</taxon>
        <taxon>Plakobranchidae</taxon>
        <taxon>Plakobranchus</taxon>
    </lineage>
</organism>
<dbReference type="AlphaFoldDB" id="A0AAV4BS83"/>
<evidence type="ECO:0000313" key="2">
    <source>
        <dbReference type="EMBL" id="GFO22038.1"/>
    </source>
</evidence>
<proteinExistence type="predicted"/>
<comment type="caution">
    <text evidence="2">The sequence shown here is derived from an EMBL/GenBank/DDBJ whole genome shotgun (WGS) entry which is preliminary data.</text>
</comment>
<reference evidence="2 3" key="1">
    <citation type="journal article" date="2021" name="Elife">
        <title>Chloroplast acquisition without the gene transfer in kleptoplastic sea slugs, Plakobranchus ocellatus.</title>
        <authorList>
            <person name="Maeda T."/>
            <person name="Takahashi S."/>
            <person name="Yoshida T."/>
            <person name="Shimamura S."/>
            <person name="Takaki Y."/>
            <person name="Nagai Y."/>
            <person name="Toyoda A."/>
            <person name="Suzuki Y."/>
            <person name="Arimoto A."/>
            <person name="Ishii H."/>
            <person name="Satoh N."/>
            <person name="Nishiyama T."/>
            <person name="Hasebe M."/>
            <person name="Maruyama T."/>
            <person name="Minagawa J."/>
            <person name="Obokata J."/>
            <person name="Shigenobu S."/>
        </authorList>
    </citation>
    <scope>NUCLEOTIDE SEQUENCE [LARGE SCALE GENOMIC DNA]</scope>
</reference>